<dbReference type="RefSeq" id="WP_175186937.1">
    <property type="nucleotide sequence ID" value="NZ_JABVZQ010000002.1"/>
</dbReference>
<sequence>MYTDSAGIAALCLALVSGLFFPVVFQGMVPASPDSVHPMALSMALDDVHESSGHYPLWQPWSFCGMPSVAAFSYLNGLYYPGVLLEWVQVRGLLLQLLHMVFAGAGGYVLLRSCRLRRTAAVLGGTAFMLNPYLVTMFVYGHGSQLMTSAYMPWVLWAALRVLRDRRVSDIGMLALLAGFQLQRAHVQIAYYSWIALAILAIVVLLGRRSSFRGSLPAMASLGLALGLGVVISLQVYLPALDYAPLSVRGGSGGGAGYEYATMWSQHPAELLTLLLPGAFGFGGVSYWGFMPFTDYPNYAGFVVLVLAAVGAWSWRGNLFVRFLLASSLFLLLVAFGTFWSPVYDLMYHYAPFFNRFRVPSMSLAAVMLHLCLLAGFGLHTLLERPGGQQGTRMLKTVSLLFAVVLIGVLLAEPWIESSLRSLFPPVRGVPAALARIVDDVRWEQFRGSVRGVVVMAALLIGLFWLRHRGAVQGRIVGFAVLLLALSDLLLVDTSIVYPARESLRRSQLVSRDKLERALGPDEVTRFLAGQPGIFRIYPAGSLFGENKFTALGIESAGGYHPAKPARYDALLQATGNLADTRVLRMLNVGYVLSAGGIDHPDLEPVLDAPLQLPGGEVDVTVYRLRDALERAWFTDAVTGVDTSASALDVMLSRGLDVRDKVFAERVPWEGTESFEHGEVVAIERTPERRMFRVRTDGRAFLVISEVYLPTCWKALVDGKQVEPYAVNGVLHGIVVPPGEHRIELVCDRSCFAAGRRWSAAGVILALLLVVSGGAAGFRKQRM</sequence>
<organism evidence="2 3">
    <name type="scientific">Prosthecochloris ethylica</name>
    <dbReference type="NCBI Taxonomy" id="2743976"/>
    <lineage>
        <taxon>Bacteria</taxon>
        <taxon>Pseudomonadati</taxon>
        <taxon>Chlorobiota</taxon>
        <taxon>Chlorobiia</taxon>
        <taxon>Chlorobiales</taxon>
        <taxon>Chlorobiaceae</taxon>
        <taxon>Prosthecochloris</taxon>
    </lineage>
</organism>
<dbReference type="InterPro" id="IPR018580">
    <property type="entry name" value="Uncharacterised_YfhO"/>
</dbReference>
<evidence type="ECO:0000313" key="3">
    <source>
        <dbReference type="Proteomes" id="UP000619838"/>
    </source>
</evidence>
<feature type="transmembrane region" description="Helical" evidence="1">
    <location>
        <begin position="395"/>
        <end position="416"/>
    </location>
</feature>
<comment type="caution">
    <text evidence="2">The sequence shown here is derived from an EMBL/GenBank/DDBJ whole genome shotgun (WGS) entry which is preliminary data.</text>
</comment>
<keyword evidence="1" id="KW-0812">Transmembrane</keyword>
<dbReference type="EMBL" id="JADGII010000001">
    <property type="protein sequence ID" value="MBF0635784.1"/>
    <property type="molecule type" value="Genomic_DNA"/>
</dbReference>
<dbReference type="PANTHER" id="PTHR38454">
    <property type="entry name" value="INTEGRAL MEMBRANE PROTEIN-RELATED"/>
    <property type="match status" value="1"/>
</dbReference>
<feature type="transmembrane region" description="Helical" evidence="1">
    <location>
        <begin position="93"/>
        <end position="111"/>
    </location>
</feature>
<gene>
    <name evidence="2" type="ORF">INT08_01125</name>
</gene>
<protein>
    <recommendedName>
        <fullName evidence="4">YfhO family protein</fullName>
    </recommendedName>
</protein>
<feature type="transmembrane region" description="Helical" evidence="1">
    <location>
        <begin position="219"/>
        <end position="240"/>
    </location>
</feature>
<name>A0ABR9XP86_9CHLB</name>
<feature type="transmembrane region" description="Helical" evidence="1">
    <location>
        <begin position="478"/>
        <end position="498"/>
    </location>
</feature>
<evidence type="ECO:0000313" key="2">
    <source>
        <dbReference type="EMBL" id="MBF0635784.1"/>
    </source>
</evidence>
<proteinExistence type="predicted"/>
<dbReference type="Proteomes" id="UP000619838">
    <property type="component" value="Unassembled WGS sequence"/>
</dbReference>
<feature type="transmembrane region" description="Helical" evidence="1">
    <location>
        <begin position="758"/>
        <end position="778"/>
    </location>
</feature>
<feature type="transmembrane region" description="Helical" evidence="1">
    <location>
        <begin position="320"/>
        <end position="341"/>
    </location>
</feature>
<keyword evidence="1" id="KW-1133">Transmembrane helix</keyword>
<dbReference type="PANTHER" id="PTHR38454:SF1">
    <property type="entry name" value="INTEGRAL MEMBRANE PROTEIN"/>
    <property type="match status" value="1"/>
</dbReference>
<evidence type="ECO:0008006" key="4">
    <source>
        <dbReference type="Google" id="ProtNLM"/>
    </source>
</evidence>
<feature type="transmembrane region" description="Helical" evidence="1">
    <location>
        <begin position="361"/>
        <end position="383"/>
    </location>
</feature>
<feature type="transmembrane region" description="Helical" evidence="1">
    <location>
        <begin position="120"/>
        <end position="140"/>
    </location>
</feature>
<reference evidence="2 3" key="1">
    <citation type="journal article" date="2020" name="Microorganisms">
        <title>Simultaneous Genome Sequencing of Prosthecochloris ethylica and Desulfuromonas acetoxidans within a Syntrophic Mixture Reveals Unique Pili and Protein Interactions.</title>
        <authorList>
            <person name="Kyndt J.A."/>
            <person name="Van Beeumen J.J."/>
            <person name="Meyer T.E."/>
        </authorList>
    </citation>
    <scope>NUCLEOTIDE SEQUENCE [LARGE SCALE GENOMIC DNA]</scope>
    <source>
        <strain evidence="2 3">N3</strain>
    </source>
</reference>
<keyword evidence="1" id="KW-0472">Membrane</keyword>
<keyword evidence="3" id="KW-1185">Reference proteome</keyword>
<feature type="transmembrane region" description="Helical" evidence="1">
    <location>
        <begin position="296"/>
        <end position="313"/>
    </location>
</feature>
<feature type="transmembrane region" description="Helical" evidence="1">
    <location>
        <begin position="448"/>
        <end position="466"/>
    </location>
</feature>
<evidence type="ECO:0000256" key="1">
    <source>
        <dbReference type="SAM" id="Phobius"/>
    </source>
</evidence>
<accession>A0ABR9XP86</accession>
<feature type="transmembrane region" description="Helical" evidence="1">
    <location>
        <begin position="189"/>
        <end position="207"/>
    </location>
</feature>